<sequence length="361" mass="37239">MRRTRSITARSSAIGAAVAVALAVAGCGGAAQSGGGTDCAGQTVRAGITNSTSDALLFIARDKGYFSGEGLTVEFAPFDSAAKMIAPLGSGQLDVGAGAPSAGFYNAVARGVTLRIVADKGSMPPGFGYMPLLVRKNLVDSGKVRTIADLRGMRVAEPAQATATSSTLAAILRAGGLGYNDVQHTYVGFPEHVTGLENGAVDASLTTEPSATIAEQRGVAVRFADPAQYYDRQQLAVLLYSGAFSKDRAATAQCFMNAYLHAARDFAAASKGGKLTGPGADEIVSIVSKAIKIDPELYRRSTPNYADPDGHVNVASLKTDYEFFRQQGVLEAETSVDALVDGSFAQKAVRKLGPAAATGGS</sequence>
<protein>
    <submittedName>
        <fullName evidence="6">ABC transporter substrate-binding protein</fullName>
    </submittedName>
</protein>
<dbReference type="SUPFAM" id="SSF53850">
    <property type="entry name" value="Periplasmic binding protein-like II"/>
    <property type="match status" value="1"/>
</dbReference>
<evidence type="ECO:0000256" key="2">
    <source>
        <dbReference type="ARBA" id="ARBA00010742"/>
    </source>
</evidence>
<feature type="signal peptide" evidence="4">
    <location>
        <begin position="1"/>
        <end position="30"/>
    </location>
</feature>
<evidence type="ECO:0000313" key="6">
    <source>
        <dbReference type="EMBL" id="NMH97448.1"/>
    </source>
</evidence>
<evidence type="ECO:0000256" key="3">
    <source>
        <dbReference type="ARBA" id="ARBA00022729"/>
    </source>
</evidence>
<dbReference type="EMBL" id="JAAXLA010000012">
    <property type="protein sequence ID" value="NMH97448.1"/>
    <property type="molecule type" value="Genomic_DNA"/>
</dbReference>
<keyword evidence="3 4" id="KW-0732">Signal</keyword>
<dbReference type="PROSITE" id="PS51257">
    <property type="entry name" value="PROKAR_LIPOPROTEIN"/>
    <property type="match status" value="1"/>
</dbReference>
<feature type="chain" id="PRO_5046639573" evidence="4">
    <location>
        <begin position="31"/>
        <end position="361"/>
    </location>
</feature>
<keyword evidence="7" id="KW-1185">Reference proteome</keyword>
<dbReference type="RefSeq" id="WP_169380891.1">
    <property type="nucleotide sequence ID" value="NZ_JAAXLA010000012.1"/>
</dbReference>
<dbReference type="PANTHER" id="PTHR30024:SF47">
    <property type="entry name" value="TAURINE-BINDING PERIPLASMIC PROTEIN"/>
    <property type="match status" value="1"/>
</dbReference>
<dbReference type="Gene3D" id="3.40.190.10">
    <property type="entry name" value="Periplasmic binding protein-like II"/>
    <property type="match status" value="2"/>
</dbReference>
<name>A0ABX1S7A9_9PSEU</name>
<comment type="caution">
    <text evidence="6">The sequence shown here is derived from an EMBL/GenBank/DDBJ whole genome shotgun (WGS) entry which is preliminary data.</text>
</comment>
<evidence type="ECO:0000259" key="5">
    <source>
        <dbReference type="Pfam" id="PF09084"/>
    </source>
</evidence>
<gene>
    <name evidence="6" type="ORF">HF526_09010</name>
</gene>
<organism evidence="6 7">
    <name type="scientific">Pseudonocardia acidicola</name>
    <dbReference type="NCBI Taxonomy" id="2724939"/>
    <lineage>
        <taxon>Bacteria</taxon>
        <taxon>Bacillati</taxon>
        <taxon>Actinomycetota</taxon>
        <taxon>Actinomycetes</taxon>
        <taxon>Pseudonocardiales</taxon>
        <taxon>Pseudonocardiaceae</taxon>
        <taxon>Pseudonocardia</taxon>
    </lineage>
</organism>
<dbReference type="Pfam" id="PF09084">
    <property type="entry name" value="NMT1"/>
    <property type="match status" value="1"/>
</dbReference>
<evidence type="ECO:0000256" key="4">
    <source>
        <dbReference type="SAM" id="SignalP"/>
    </source>
</evidence>
<evidence type="ECO:0000256" key="1">
    <source>
        <dbReference type="ARBA" id="ARBA00004418"/>
    </source>
</evidence>
<comment type="similarity">
    <text evidence="2">Belongs to the bacterial solute-binding protein SsuA/TauA family.</text>
</comment>
<proteinExistence type="inferred from homology"/>
<comment type="subcellular location">
    <subcellularLocation>
        <location evidence="1">Periplasm</location>
    </subcellularLocation>
</comment>
<dbReference type="Proteomes" id="UP000820669">
    <property type="component" value="Unassembled WGS sequence"/>
</dbReference>
<evidence type="ECO:0000313" key="7">
    <source>
        <dbReference type="Proteomes" id="UP000820669"/>
    </source>
</evidence>
<accession>A0ABX1S7A9</accession>
<feature type="domain" description="SsuA/THI5-like" evidence="5">
    <location>
        <begin position="55"/>
        <end position="266"/>
    </location>
</feature>
<dbReference type="PANTHER" id="PTHR30024">
    <property type="entry name" value="ALIPHATIC SULFONATES-BINDING PROTEIN-RELATED"/>
    <property type="match status" value="1"/>
</dbReference>
<reference evidence="6 7" key="1">
    <citation type="submission" date="2020-04" db="EMBL/GenBank/DDBJ databases">
        <authorList>
            <person name="Klaysubun C."/>
            <person name="Duangmal K."/>
            <person name="Lipun K."/>
        </authorList>
    </citation>
    <scope>NUCLEOTIDE SEQUENCE [LARGE SCALE GENOMIC DNA]</scope>
    <source>
        <strain evidence="6 7">K10HN5</strain>
    </source>
</reference>
<dbReference type="InterPro" id="IPR015168">
    <property type="entry name" value="SsuA/THI5"/>
</dbReference>